<dbReference type="EMBL" id="BMPF01000001">
    <property type="protein sequence ID" value="GGL28136.1"/>
    <property type="molecule type" value="Genomic_DNA"/>
</dbReference>
<feature type="binding site" evidence="4">
    <location>
        <position position="197"/>
    </location>
    <ligand>
        <name>pyruvate</name>
        <dbReference type="ChEBI" id="CHEBI:15361"/>
    </ligand>
</feature>
<feature type="active site" description="Schiff-base intermediate with substrate" evidence="3">
    <location>
        <position position="155"/>
    </location>
</feature>
<reference evidence="5 6" key="1">
    <citation type="journal article" date="2019" name="Int. J. Syst. Evol. Microbiol.">
        <title>The Global Catalogue of Microorganisms (GCM) 10K type strain sequencing project: providing services to taxonomists for standard genome sequencing and annotation.</title>
        <authorList>
            <consortium name="The Broad Institute Genomics Platform"/>
            <consortium name="The Broad Institute Genome Sequencing Center for Infectious Disease"/>
            <person name="Wu L."/>
            <person name="Ma J."/>
        </authorList>
    </citation>
    <scope>NUCLEOTIDE SEQUENCE [LARGE SCALE GENOMIC DNA]</scope>
    <source>
        <strain evidence="5 6">JCM 19585</strain>
    </source>
</reference>
<keyword evidence="2" id="KW-0704">Schiff base</keyword>
<dbReference type="SUPFAM" id="SSF51569">
    <property type="entry name" value="Aldolase"/>
    <property type="match status" value="1"/>
</dbReference>
<evidence type="ECO:0000256" key="1">
    <source>
        <dbReference type="ARBA" id="ARBA00023239"/>
    </source>
</evidence>
<evidence type="ECO:0000313" key="5">
    <source>
        <dbReference type="EMBL" id="GGL28136.1"/>
    </source>
</evidence>
<dbReference type="Proteomes" id="UP000628840">
    <property type="component" value="Unassembled WGS sequence"/>
</dbReference>
<keyword evidence="6" id="KW-1185">Reference proteome</keyword>
<comment type="caution">
    <text evidence="5">The sequence shown here is derived from an EMBL/GenBank/DDBJ whole genome shotgun (WGS) entry which is preliminary data.</text>
</comment>
<dbReference type="PIRSF" id="PIRSF001365">
    <property type="entry name" value="DHDPS"/>
    <property type="match status" value="1"/>
</dbReference>
<evidence type="ECO:0000256" key="4">
    <source>
        <dbReference type="PIRSR" id="PIRSR001365-2"/>
    </source>
</evidence>
<dbReference type="GO" id="GO:0008675">
    <property type="term" value="F:2-dehydro-3-deoxy-phosphogluconate aldolase activity"/>
    <property type="evidence" value="ECO:0007669"/>
    <property type="project" value="UniProtKB-ARBA"/>
</dbReference>
<dbReference type="GO" id="GO:0008840">
    <property type="term" value="F:4-hydroxy-tetrahydrodipicolinate synthase activity"/>
    <property type="evidence" value="ECO:0007669"/>
    <property type="project" value="TreeGrafter"/>
</dbReference>
<dbReference type="PROSITE" id="PS00666">
    <property type="entry name" value="DHDPS_2"/>
    <property type="match status" value="1"/>
</dbReference>
<dbReference type="AlphaFoldDB" id="A0A830F7T0"/>
<protein>
    <submittedName>
        <fullName evidence="5">Dihydrodipicolinate synthase family protein</fullName>
    </submittedName>
</protein>
<accession>A0A830F7T0</accession>
<dbReference type="GO" id="GO:0044281">
    <property type="term" value="P:small molecule metabolic process"/>
    <property type="evidence" value="ECO:0007669"/>
    <property type="project" value="UniProtKB-ARBA"/>
</dbReference>
<dbReference type="PANTHER" id="PTHR12128:SF66">
    <property type="entry name" value="4-HYDROXY-2-OXOGLUTARATE ALDOLASE, MITOCHONDRIAL"/>
    <property type="match status" value="1"/>
</dbReference>
<dbReference type="PANTHER" id="PTHR12128">
    <property type="entry name" value="DIHYDRODIPICOLINATE SYNTHASE"/>
    <property type="match status" value="1"/>
</dbReference>
<name>A0A830F7T0_9EURY</name>
<gene>
    <name evidence="5" type="ORF">GCM10009037_09730</name>
</gene>
<proteinExistence type="predicted"/>
<evidence type="ECO:0000313" key="6">
    <source>
        <dbReference type="Proteomes" id="UP000628840"/>
    </source>
</evidence>
<evidence type="ECO:0000256" key="2">
    <source>
        <dbReference type="ARBA" id="ARBA00023270"/>
    </source>
</evidence>
<dbReference type="SMART" id="SM01130">
    <property type="entry name" value="DHDPS"/>
    <property type="match status" value="1"/>
</dbReference>
<dbReference type="CDD" id="cd00408">
    <property type="entry name" value="DHDPS-like"/>
    <property type="match status" value="1"/>
</dbReference>
<dbReference type="InterPro" id="IPR013785">
    <property type="entry name" value="Aldolase_TIM"/>
</dbReference>
<evidence type="ECO:0000256" key="3">
    <source>
        <dbReference type="PIRSR" id="PIRSR001365-1"/>
    </source>
</evidence>
<dbReference type="PRINTS" id="PR00146">
    <property type="entry name" value="DHPICSNTHASE"/>
</dbReference>
<dbReference type="InterPro" id="IPR020625">
    <property type="entry name" value="Schiff_base-form_aldolases_AS"/>
</dbReference>
<keyword evidence="1" id="KW-0456">Lyase</keyword>
<dbReference type="InterPro" id="IPR002220">
    <property type="entry name" value="DapA-like"/>
</dbReference>
<dbReference type="Pfam" id="PF00701">
    <property type="entry name" value="DHDPS"/>
    <property type="match status" value="1"/>
</dbReference>
<dbReference type="Gene3D" id="3.20.20.70">
    <property type="entry name" value="Aldolase class I"/>
    <property type="match status" value="1"/>
</dbReference>
<feature type="active site" description="Proton donor/acceptor" evidence="3">
    <location>
        <position position="127"/>
    </location>
</feature>
<organism evidence="5 6">
    <name type="scientific">Halarchaeum grantii</name>
    <dbReference type="NCBI Taxonomy" id="1193105"/>
    <lineage>
        <taxon>Archaea</taxon>
        <taxon>Methanobacteriati</taxon>
        <taxon>Methanobacteriota</taxon>
        <taxon>Stenosarchaea group</taxon>
        <taxon>Halobacteria</taxon>
        <taxon>Halobacteriales</taxon>
        <taxon>Halobacteriaceae</taxon>
    </lineage>
</organism>
<sequence length="284" mass="29671">MPLVTPFDDAGTVDHGALRELTDWVTGRGVDFVVPCGSNSESELLTLEERAAVVETVAEAAPAETPVLAGTGHPGLVETREQTRRAAAAGADAALVVSPYYYKHAEASIGAYYREVADDAALPVYLYNVPKYTGVTLSPALVADLAGHANVAGLKDSGGDLETLLRFVESTPDDFAVFAGSGGTYAHALEAGADGGILAFANVLPERAAEVYRLHEAGKDAESRQVNRRCAAVNRAVTSEHGVPGLKAAMRARDLPAGRARSPHRPVASDIETSIQSLVADALP</sequence>